<organism evidence="1 2">
    <name type="scientific">Mesobacillus selenatarsenatis</name>
    <dbReference type="NCBI Taxonomy" id="388741"/>
    <lineage>
        <taxon>Bacteria</taxon>
        <taxon>Bacillati</taxon>
        <taxon>Bacillota</taxon>
        <taxon>Bacilli</taxon>
        <taxon>Bacillales</taxon>
        <taxon>Bacillaceae</taxon>
        <taxon>Mesobacillus</taxon>
    </lineage>
</organism>
<reference evidence="1 2" key="1">
    <citation type="submission" date="2020-03" db="EMBL/GenBank/DDBJ databases">
        <authorList>
            <person name="Sun Q."/>
        </authorList>
    </citation>
    <scope>NUCLEOTIDE SEQUENCE [LARGE SCALE GENOMIC DNA]</scope>
    <source>
        <strain evidence="1 2">KACC 21451</strain>
    </source>
</reference>
<dbReference type="Proteomes" id="UP000587942">
    <property type="component" value="Unassembled WGS sequence"/>
</dbReference>
<evidence type="ECO:0000313" key="2">
    <source>
        <dbReference type="Proteomes" id="UP000587942"/>
    </source>
</evidence>
<sequence length="159" mass="17510">MGFRFCKNHSAKKPFNNDIQICCDCGDCCLVHQQFTLEQNVNFDEETTVQVYDAGGYQSACIPGQSGADEETIQQETVRAFPFGTLIVSNAGDNPFDLEVVQADLDDTFNATVFPGADVAFTGVIREVNVTTPVDPIRAFFHFDIFLLPVDPILPPNPI</sequence>
<protein>
    <submittedName>
        <fullName evidence="1">Uncharacterized protein</fullName>
    </submittedName>
</protein>
<dbReference type="RefSeq" id="WP_167834192.1">
    <property type="nucleotide sequence ID" value="NZ_JAAVUM010000020.1"/>
</dbReference>
<gene>
    <name evidence="1" type="ORF">GWK17_20485</name>
</gene>
<accession>A0A846TLJ1</accession>
<name>A0A846TLJ1_9BACI</name>
<evidence type="ECO:0000313" key="1">
    <source>
        <dbReference type="EMBL" id="NKE07830.1"/>
    </source>
</evidence>
<comment type="caution">
    <text evidence="1">The sequence shown here is derived from an EMBL/GenBank/DDBJ whole genome shotgun (WGS) entry which is preliminary data.</text>
</comment>
<proteinExistence type="predicted"/>
<dbReference type="EMBL" id="JAAVUM010000020">
    <property type="protein sequence ID" value="NKE07830.1"/>
    <property type="molecule type" value="Genomic_DNA"/>
</dbReference>
<dbReference type="AlphaFoldDB" id="A0A846TLJ1"/>